<dbReference type="InterPro" id="IPR000504">
    <property type="entry name" value="RRM_dom"/>
</dbReference>
<keyword evidence="1" id="KW-0677">Repeat</keyword>
<feature type="domain" description="RRM" evidence="5">
    <location>
        <begin position="20"/>
        <end position="101"/>
    </location>
</feature>
<dbReference type="AlphaFoldDB" id="A0A2P6VBD8"/>
<dbReference type="OrthoDB" id="410044at2759"/>
<dbReference type="PROSITE" id="PS50102">
    <property type="entry name" value="RRM"/>
    <property type="match status" value="3"/>
</dbReference>
<feature type="compositionally biased region" description="Low complexity" evidence="4">
    <location>
        <begin position="289"/>
        <end position="306"/>
    </location>
</feature>
<protein>
    <submittedName>
        <fullName evidence="6">CUGBP Elav-like family member 2 isoform X7</fullName>
    </submittedName>
</protein>
<evidence type="ECO:0000313" key="6">
    <source>
        <dbReference type="EMBL" id="PSC71371.1"/>
    </source>
</evidence>
<reference evidence="6 7" key="1">
    <citation type="journal article" date="2018" name="Plant J.">
        <title>Genome sequences of Chlorella sorokiniana UTEX 1602 and Micractinium conductrix SAG 241.80: implications to maltose excretion by a green alga.</title>
        <authorList>
            <person name="Arriola M.B."/>
            <person name="Velmurugan N."/>
            <person name="Zhang Y."/>
            <person name="Plunkett M.H."/>
            <person name="Hondzo H."/>
            <person name="Barney B.M."/>
        </authorList>
    </citation>
    <scope>NUCLEOTIDE SEQUENCE [LARGE SCALE GENOMIC DNA]</scope>
    <source>
        <strain evidence="6 7">SAG 241.80</strain>
    </source>
</reference>
<dbReference type="GO" id="GO:1990904">
    <property type="term" value="C:ribonucleoprotein complex"/>
    <property type="evidence" value="ECO:0007669"/>
    <property type="project" value="InterPro"/>
</dbReference>
<dbReference type="Pfam" id="PF00076">
    <property type="entry name" value="RRM_1"/>
    <property type="match status" value="3"/>
</dbReference>
<evidence type="ECO:0000256" key="2">
    <source>
        <dbReference type="ARBA" id="ARBA00022884"/>
    </source>
</evidence>
<evidence type="ECO:0000313" key="7">
    <source>
        <dbReference type="Proteomes" id="UP000239649"/>
    </source>
</evidence>
<dbReference type="InterPro" id="IPR012677">
    <property type="entry name" value="Nucleotide-bd_a/b_plait_sf"/>
</dbReference>
<dbReference type="Gene3D" id="3.30.70.330">
    <property type="match status" value="3"/>
</dbReference>
<evidence type="ECO:0000256" key="4">
    <source>
        <dbReference type="SAM" id="MobiDB-lite"/>
    </source>
</evidence>
<keyword evidence="7" id="KW-1185">Reference proteome</keyword>
<dbReference type="PANTHER" id="PTHR24012">
    <property type="entry name" value="RNA BINDING PROTEIN"/>
    <property type="match status" value="1"/>
</dbReference>
<comment type="caution">
    <text evidence="6">The sequence shown here is derived from an EMBL/GenBank/DDBJ whole genome shotgun (WGS) entry which is preliminary data.</text>
</comment>
<accession>A0A2P6VBD8</accession>
<name>A0A2P6VBD8_9CHLO</name>
<dbReference type="SUPFAM" id="SSF54928">
    <property type="entry name" value="RNA-binding domain, RBD"/>
    <property type="match status" value="3"/>
</dbReference>
<feature type="region of interest" description="Disordered" evidence="4">
    <location>
        <begin position="280"/>
        <end position="346"/>
    </location>
</feature>
<dbReference type="InterPro" id="IPR002343">
    <property type="entry name" value="Hud_Sxl_RNA"/>
</dbReference>
<dbReference type="InterPro" id="IPR035979">
    <property type="entry name" value="RBD_domain_sf"/>
</dbReference>
<feature type="domain" description="RRM" evidence="5">
    <location>
        <begin position="420"/>
        <end position="497"/>
    </location>
</feature>
<feature type="domain" description="RRM" evidence="5">
    <location>
        <begin position="117"/>
        <end position="196"/>
    </location>
</feature>
<keyword evidence="2 3" id="KW-0694">RNA-binding</keyword>
<gene>
    <name evidence="6" type="ORF">C2E20_5402</name>
</gene>
<dbReference type="EMBL" id="LHPF02000015">
    <property type="protein sequence ID" value="PSC71371.1"/>
    <property type="molecule type" value="Genomic_DNA"/>
</dbReference>
<dbReference type="SMART" id="SM00360">
    <property type="entry name" value="RRM"/>
    <property type="match status" value="3"/>
</dbReference>
<evidence type="ECO:0000256" key="1">
    <source>
        <dbReference type="ARBA" id="ARBA00022737"/>
    </source>
</evidence>
<organism evidence="6 7">
    <name type="scientific">Micractinium conductrix</name>
    <dbReference type="NCBI Taxonomy" id="554055"/>
    <lineage>
        <taxon>Eukaryota</taxon>
        <taxon>Viridiplantae</taxon>
        <taxon>Chlorophyta</taxon>
        <taxon>core chlorophytes</taxon>
        <taxon>Trebouxiophyceae</taxon>
        <taxon>Chlorellales</taxon>
        <taxon>Chlorellaceae</taxon>
        <taxon>Chlorella clade</taxon>
        <taxon>Micractinium</taxon>
    </lineage>
</organism>
<evidence type="ECO:0000256" key="3">
    <source>
        <dbReference type="PROSITE-ProRule" id="PRU00176"/>
    </source>
</evidence>
<evidence type="ECO:0000259" key="5">
    <source>
        <dbReference type="PROSITE" id="PS50102"/>
    </source>
</evidence>
<dbReference type="Proteomes" id="UP000239649">
    <property type="component" value="Unassembled WGS sequence"/>
</dbReference>
<dbReference type="PRINTS" id="PR00961">
    <property type="entry name" value="HUDSXLRNA"/>
</dbReference>
<proteinExistence type="predicted"/>
<dbReference type="GO" id="GO:0003723">
    <property type="term" value="F:RNA binding"/>
    <property type="evidence" value="ECO:0007669"/>
    <property type="project" value="UniProtKB-UniRule"/>
</dbReference>
<sequence length="520" mass="53278">MNPPGPQSSSHEPQAVAGVPRLFVGQIPSTCTEDELLPVFAGYGEIEKVSLVRGPDNKSRGCCMVQFKRWADAERAMNSVNGTSPLESGKGRPLVCHFANPRRTVGTQMSESAIAPRKLFVGQIPRSCTEADVLAVFAPYGEVGQVNILKSKGVHAGCCFVQYSSWASCEAAIDALHDKTTMPGAEHPMVVKFADAKKSDTAGLMKTRGLSMMGLPGFGGPHPLLLGGHPGHPYVDMGLGGVGPMGMPGMGSMGSLNGMGGLLGGGGGLGMGLPSGLTGKPHCLGSHDGGSSENLLSSEGEGPSGLAPLPTSMPTSNLSAIGDHSMGSHSMGSMSGLHHGLPSSGSMGSLAGMQGGLHLPGMHGLMGSSDQLHLMGAAAAAMMMGHHGSSSPPGGAPPMTTRGGSVKLGRGVADPSTYQHKLFIGQIPFEAQEQDLWSLFHPIGDILELAVLRSQGRSKGCAFLTYATRGQAAAAIHAFNGRQVGPSKRLVVKFADQKVQAQRAPMVAAAVPPPIAAGAP</sequence>
<feature type="compositionally biased region" description="Low complexity" evidence="4">
    <location>
        <begin position="324"/>
        <end position="346"/>
    </location>
</feature>